<dbReference type="SUPFAM" id="SSF55166">
    <property type="entry name" value="Hedgehog/DD-peptidase"/>
    <property type="match status" value="1"/>
</dbReference>
<dbReference type="Proteomes" id="UP000630805">
    <property type="component" value="Unassembled WGS sequence"/>
</dbReference>
<accession>A0ABX2PXX4</accession>
<dbReference type="EMBL" id="JABXWT010000016">
    <property type="protein sequence ID" value="NVO57932.1"/>
    <property type="molecule type" value="Genomic_DNA"/>
</dbReference>
<evidence type="ECO:0000256" key="1">
    <source>
        <dbReference type="SAM" id="Phobius"/>
    </source>
</evidence>
<keyword evidence="1" id="KW-0812">Transmembrane</keyword>
<keyword evidence="1" id="KW-0472">Membrane</keyword>
<reference evidence="2 3" key="1">
    <citation type="submission" date="2020-06" db="EMBL/GenBank/DDBJ databases">
        <authorList>
            <person name="Cao W.R."/>
        </authorList>
    </citation>
    <scope>NUCLEOTIDE SEQUENCE [LARGE SCALE GENOMIC DNA]</scope>
    <source>
        <strain evidence="2 3">B1Z28</strain>
    </source>
</reference>
<feature type="transmembrane region" description="Helical" evidence="1">
    <location>
        <begin position="35"/>
        <end position="56"/>
    </location>
</feature>
<dbReference type="RefSeq" id="WP_176866996.1">
    <property type="nucleotide sequence ID" value="NZ_JABXWT010000016.1"/>
</dbReference>
<name>A0ABX2PXX4_9RHOB</name>
<gene>
    <name evidence="2" type="ORF">HW561_19210</name>
</gene>
<feature type="transmembrane region" description="Helical" evidence="1">
    <location>
        <begin position="6"/>
        <end position="28"/>
    </location>
</feature>
<keyword evidence="1" id="KW-1133">Transmembrane helix</keyword>
<evidence type="ECO:0000313" key="3">
    <source>
        <dbReference type="Proteomes" id="UP000630805"/>
    </source>
</evidence>
<comment type="caution">
    <text evidence="2">The sequence shown here is derived from an EMBL/GenBank/DDBJ whole genome shotgun (WGS) entry which is preliminary data.</text>
</comment>
<dbReference type="Gene3D" id="3.30.1380.10">
    <property type="match status" value="1"/>
</dbReference>
<organism evidence="2 3">
    <name type="scientific">Ruegeria haliotis</name>
    <dbReference type="NCBI Taxonomy" id="2747601"/>
    <lineage>
        <taxon>Bacteria</taxon>
        <taxon>Pseudomonadati</taxon>
        <taxon>Pseudomonadota</taxon>
        <taxon>Alphaproteobacteria</taxon>
        <taxon>Rhodobacterales</taxon>
        <taxon>Roseobacteraceae</taxon>
        <taxon>Ruegeria</taxon>
    </lineage>
</organism>
<proteinExistence type="predicted"/>
<evidence type="ECO:0000313" key="2">
    <source>
        <dbReference type="EMBL" id="NVO57932.1"/>
    </source>
</evidence>
<sequence>MIKISFHAFVFILLTIISQVGGIAWLIALFFKRRALVFAATYTALSVTALWVAPMLGREPIPCISGEVLKMQSKMYCALNRQYVVPELYGVLTDFAATMESDYPDTETRVLDANFPYFTGFPLLPHLSHDDGRKVDLAFYYEGTDGYMPGVAKSPVGYFAFEQGPTDCAESTSTLRWDMAWLQGFWPDYRPEASRMKSALEWLGADDRVGKVFIEPHLKVRYEAKSPKIRFQGCRAARHDDHIHVQL</sequence>
<protein>
    <submittedName>
        <fullName evidence="2">Uncharacterized protein</fullName>
    </submittedName>
</protein>
<keyword evidence="3" id="KW-1185">Reference proteome</keyword>
<dbReference type="InterPro" id="IPR009045">
    <property type="entry name" value="Zn_M74/Hedgehog-like"/>
</dbReference>